<dbReference type="GO" id="GO:0003700">
    <property type="term" value="F:DNA-binding transcription factor activity"/>
    <property type="evidence" value="ECO:0007669"/>
    <property type="project" value="TreeGrafter"/>
</dbReference>
<evidence type="ECO:0000259" key="4">
    <source>
        <dbReference type="PROSITE" id="PS50042"/>
    </source>
</evidence>
<keyword evidence="3" id="KW-0804">Transcription</keyword>
<dbReference type="Pfam" id="PF13545">
    <property type="entry name" value="HTH_Crp_2"/>
    <property type="match status" value="1"/>
</dbReference>
<organism evidence="5 6">
    <name type="scientific">Serratia plymuthica</name>
    <dbReference type="NCBI Taxonomy" id="82996"/>
    <lineage>
        <taxon>Bacteria</taxon>
        <taxon>Pseudomonadati</taxon>
        <taxon>Pseudomonadota</taxon>
        <taxon>Gammaproteobacteria</taxon>
        <taxon>Enterobacterales</taxon>
        <taxon>Yersiniaceae</taxon>
        <taxon>Serratia</taxon>
    </lineage>
</organism>
<proteinExistence type="predicted"/>
<dbReference type="InterPro" id="IPR050397">
    <property type="entry name" value="Env_Response_Regulators"/>
</dbReference>
<dbReference type="InterPro" id="IPR014710">
    <property type="entry name" value="RmlC-like_jellyroll"/>
</dbReference>
<dbReference type="Gene3D" id="2.60.120.10">
    <property type="entry name" value="Jelly Rolls"/>
    <property type="match status" value="1"/>
</dbReference>
<feature type="domain" description="Cyclic nucleotide-binding" evidence="4">
    <location>
        <begin position="18"/>
        <end position="105"/>
    </location>
</feature>
<keyword evidence="2" id="KW-0238">DNA-binding</keyword>
<keyword evidence="1" id="KW-0805">Transcription regulation</keyword>
<evidence type="ECO:0000256" key="1">
    <source>
        <dbReference type="ARBA" id="ARBA00023015"/>
    </source>
</evidence>
<dbReference type="Pfam" id="PF00027">
    <property type="entry name" value="cNMP_binding"/>
    <property type="match status" value="1"/>
</dbReference>
<dbReference type="PROSITE" id="PS50042">
    <property type="entry name" value="CNMP_BINDING_3"/>
    <property type="match status" value="1"/>
</dbReference>
<dbReference type="AlphaFoldDB" id="A0A318PMB0"/>
<gene>
    <name evidence="5" type="ORF">CT690_05185</name>
</gene>
<evidence type="ECO:0000256" key="3">
    <source>
        <dbReference type="ARBA" id="ARBA00023163"/>
    </source>
</evidence>
<dbReference type="CDD" id="cd00038">
    <property type="entry name" value="CAP_ED"/>
    <property type="match status" value="1"/>
</dbReference>
<evidence type="ECO:0000256" key="2">
    <source>
        <dbReference type="ARBA" id="ARBA00023125"/>
    </source>
</evidence>
<name>A0A318PMB0_SERPL</name>
<protein>
    <submittedName>
        <fullName evidence="5">Crp/Fnr family transcriptional regulator</fullName>
    </submittedName>
</protein>
<dbReference type="InterPro" id="IPR000595">
    <property type="entry name" value="cNMP-bd_dom"/>
</dbReference>
<dbReference type="InterPro" id="IPR018490">
    <property type="entry name" value="cNMP-bd_dom_sf"/>
</dbReference>
<reference evidence="5 6" key="1">
    <citation type="submission" date="2017-11" db="EMBL/GenBank/DDBJ databases">
        <title>Genome sequence of the oocydin A producing rhizobacterium Serratia plymuthica 4Rx5.</title>
        <authorList>
            <person name="Matilla M.A."/>
            <person name="Udaondo Z."/>
            <person name="Salmond G.P.C."/>
        </authorList>
    </citation>
    <scope>NUCLEOTIDE SEQUENCE [LARGE SCALE GENOMIC DNA]</scope>
    <source>
        <strain evidence="5 6">4Rx5</strain>
    </source>
</reference>
<comment type="caution">
    <text evidence="5">The sequence shown here is derived from an EMBL/GenBank/DDBJ whole genome shotgun (WGS) entry which is preliminary data.</text>
</comment>
<dbReference type="GO" id="GO:0005829">
    <property type="term" value="C:cytosol"/>
    <property type="evidence" value="ECO:0007669"/>
    <property type="project" value="TreeGrafter"/>
</dbReference>
<dbReference type="GO" id="GO:0003677">
    <property type="term" value="F:DNA binding"/>
    <property type="evidence" value="ECO:0007669"/>
    <property type="project" value="UniProtKB-KW"/>
</dbReference>
<dbReference type="InterPro" id="IPR036388">
    <property type="entry name" value="WH-like_DNA-bd_sf"/>
</dbReference>
<dbReference type="SUPFAM" id="SSF46785">
    <property type="entry name" value="Winged helix' DNA-binding domain"/>
    <property type="match status" value="1"/>
</dbReference>
<dbReference type="OrthoDB" id="6881322at2"/>
<dbReference type="PANTHER" id="PTHR24567">
    <property type="entry name" value="CRP FAMILY TRANSCRIPTIONAL REGULATORY PROTEIN"/>
    <property type="match status" value="1"/>
</dbReference>
<dbReference type="Gene3D" id="1.10.10.10">
    <property type="entry name" value="Winged helix-like DNA-binding domain superfamily/Winged helix DNA-binding domain"/>
    <property type="match status" value="1"/>
</dbReference>
<dbReference type="EMBL" id="PESE01000001">
    <property type="protein sequence ID" value="PYD40687.1"/>
    <property type="molecule type" value="Genomic_DNA"/>
</dbReference>
<accession>A0A318PMB0</accession>
<evidence type="ECO:0000313" key="6">
    <source>
        <dbReference type="Proteomes" id="UP000248196"/>
    </source>
</evidence>
<dbReference type="InterPro" id="IPR036390">
    <property type="entry name" value="WH_DNA-bd_sf"/>
</dbReference>
<dbReference type="PANTHER" id="PTHR24567:SF26">
    <property type="entry name" value="REGULATORY PROTEIN YEIL"/>
    <property type="match status" value="1"/>
</dbReference>
<dbReference type="Proteomes" id="UP000248196">
    <property type="component" value="Unassembled WGS sequence"/>
</dbReference>
<sequence>MVQMSRKNAESIMSQRGWLSHMPESFRHRLFQHALLVKCAPGQVIFSPGDPAEGIYGFIKGMVIIKTAPRDSTPRLIDLAVPGDWTGDDGFMTGQPRRFQLVAQSGSWMMHVPLVAMEQMAAQNPNDMRAFGVISILGSDSLLRVVNDLQKKDVSARVASVLHRMSWPTNAPVTLSQENISIIANTSRKQVNNIIQRFVEEGWIGAGYRSITVTNPVALRQHAEQDIDN</sequence>
<dbReference type="SMART" id="SM00100">
    <property type="entry name" value="cNMP"/>
    <property type="match status" value="1"/>
</dbReference>
<dbReference type="InterPro" id="IPR012318">
    <property type="entry name" value="HTH_CRP"/>
</dbReference>
<evidence type="ECO:0000313" key="5">
    <source>
        <dbReference type="EMBL" id="PYD40687.1"/>
    </source>
</evidence>
<dbReference type="SUPFAM" id="SSF51206">
    <property type="entry name" value="cAMP-binding domain-like"/>
    <property type="match status" value="1"/>
</dbReference>